<proteinExistence type="inferred from homology"/>
<dbReference type="CDD" id="cd18808">
    <property type="entry name" value="SF1_C_Upf1"/>
    <property type="match status" value="1"/>
</dbReference>
<evidence type="ECO:0000256" key="3">
    <source>
        <dbReference type="ARBA" id="ARBA00022801"/>
    </source>
</evidence>
<dbReference type="OrthoDB" id="9757917at2"/>
<dbReference type="InterPro" id="IPR050534">
    <property type="entry name" value="Coronavir_polyprotein_1ab"/>
</dbReference>
<name>A0A1V9FX41_9BACT</name>
<dbReference type="InterPro" id="IPR041677">
    <property type="entry name" value="DNA2/NAM7_AAA_11"/>
</dbReference>
<evidence type="ECO:0000256" key="6">
    <source>
        <dbReference type="SAM" id="Coils"/>
    </source>
</evidence>
<comment type="similarity">
    <text evidence="1">Belongs to the DNA2/NAM7 helicase family.</text>
</comment>
<evidence type="ECO:0000259" key="7">
    <source>
        <dbReference type="Pfam" id="PF13086"/>
    </source>
</evidence>
<dbReference type="Gene3D" id="3.40.50.300">
    <property type="entry name" value="P-loop containing nucleotide triphosphate hydrolases"/>
    <property type="match status" value="3"/>
</dbReference>
<evidence type="ECO:0000256" key="5">
    <source>
        <dbReference type="ARBA" id="ARBA00022840"/>
    </source>
</evidence>
<feature type="coiled-coil region" evidence="6">
    <location>
        <begin position="420"/>
        <end position="447"/>
    </location>
</feature>
<keyword evidence="6" id="KW-0175">Coiled coil</keyword>
<sequence length="1007" mass="114954">MTSLIEQKKWIGYWKKSLSDSINTNIDLDRLRHFEIQAWDIKNDLIVDLERVNALIDFEEDRINKKKGIPNRESENWMKLKYVAVLIAPIKIVPLPDRLIYLKDKTPKFPYWYFAILDRQGKLSNSEELFPIFQRRFLEPLADERTEFIFSTVEKVDLATAIGKEKYDSYPEYIESINEIFKRCVGQSIETYQIEGYTVVKNGIVLLPDEDINAGIGIIQLYEKLLNEKSLPKLLSTLIELKNNTENPPLTVSQFIELNSLHLGQMGFNFSLSLSQRRALYTLLQSQSHVFAVNGPPGTGKTTLIQSLVANKIVESALNGASPPIILACSTNNQAVTNIIDSFSKSNERNGPLKGRWLPDIEGYATFLPANNKSDVELKGINYKKQNDDGLFTKIENLNYVNEAKSYYLQKGADYFNSTLLSIEDVIQRLQNEIKELNVSLNDATRLWKEYLQKEELFLSDYLSDGADRARYYIRGLLNDSAFDTDITTLTKLEKEILLYFKNESFFRKLFCFLGIKVALRNRTAEIKIILRGSLISDISQLELTKAGILEKINKKIETARKLIQAISDWKDWKRVYGIKGNPAKNENEYLAAENIKIEAQQKQDLQMSKQNGFYDELDITLRHQAFQLAVHYWEGRWLMAIEEDLMDPNFERKGTNQTINRWTRQAMITPCFVSTFYMAPKFFSSYKFLQKGEDGKNIFDNPPLLEFIDLLIVDEAGQVSPEVGIATFALAKQAVVVGDIKQIEPVWNIISKVDIGNLRRGGLINNYEDSIFEEQYDPKGFLASSGSIMKMAQNASIYKEKGSKEKGVLLVEHRRCYDEIISYCNVLAYNGRLKPLKGKADKSNPFPPMYCIHVDGNSSLIHSSRQNLNEVKAIVNWLLNSRSKIEAKYGKVENAVGIVTPFVGQKNSLRFELKKVGFDTDIMKIGTVHALQGAEKHIVLFSMVYGKGDSASMFFDRGNKPNMLNVAVSRAKDSFIVFANIEIFDRNAKTPSGILSNFLLFERQSS</sequence>
<evidence type="ECO:0000256" key="2">
    <source>
        <dbReference type="ARBA" id="ARBA00022741"/>
    </source>
</evidence>
<dbReference type="GO" id="GO:0016787">
    <property type="term" value="F:hydrolase activity"/>
    <property type="evidence" value="ECO:0007669"/>
    <property type="project" value="UniProtKB-KW"/>
</dbReference>
<comment type="caution">
    <text evidence="9">The sequence shown here is derived from an EMBL/GenBank/DDBJ whole genome shotgun (WGS) entry which is preliminary data.</text>
</comment>
<dbReference type="Proteomes" id="UP000192796">
    <property type="component" value="Unassembled WGS sequence"/>
</dbReference>
<dbReference type="RefSeq" id="WP_081148349.1">
    <property type="nucleotide sequence ID" value="NZ_LVYD01000048.1"/>
</dbReference>
<dbReference type="InterPro" id="IPR041679">
    <property type="entry name" value="DNA2/NAM7-like_C"/>
</dbReference>
<dbReference type="STRING" id="1703345.A3860_26710"/>
<dbReference type="GO" id="GO:0043139">
    <property type="term" value="F:5'-3' DNA helicase activity"/>
    <property type="evidence" value="ECO:0007669"/>
    <property type="project" value="TreeGrafter"/>
</dbReference>
<dbReference type="AlphaFoldDB" id="A0A1V9FX41"/>
<dbReference type="PANTHER" id="PTHR43788:SF8">
    <property type="entry name" value="DNA-BINDING PROTEIN SMUBP-2"/>
    <property type="match status" value="1"/>
</dbReference>
<evidence type="ECO:0008006" key="11">
    <source>
        <dbReference type="Google" id="ProtNLM"/>
    </source>
</evidence>
<dbReference type="InterPro" id="IPR047187">
    <property type="entry name" value="SF1_C_Upf1"/>
</dbReference>
<feature type="domain" description="DNA2/NAM7 helicase helicase" evidence="7">
    <location>
        <begin position="273"/>
        <end position="348"/>
    </location>
</feature>
<keyword evidence="3" id="KW-0378">Hydrolase</keyword>
<keyword evidence="2" id="KW-0547">Nucleotide-binding</keyword>
<dbReference type="InterPro" id="IPR027417">
    <property type="entry name" value="P-loop_NTPase"/>
</dbReference>
<gene>
    <name evidence="9" type="ORF">A3860_26710</name>
</gene>
<dbReference type="GO" id="GO:0005524">
    <property type="term" value="F:ATP binding"/>
    <property type="evidence" value="ECO:0007669"/>
    <property type="project" value="UniProtKB-KW"/>
</dbReference>
<feature type="domain" description="DNA2/NAM7 helicase-like C-terminal" evidence="8">
    <location>
        <begin position="802"/>
        <end position="981"/>
    </location>
</feature>
<dbReference type="Pfam" id="PF13086">
    <property type="entry name" value="AAA_11"/>
    <property type="match status" value="1"/>
</dbReference>
<dbReference type="PANTHER" id="PTHR43788">
    <property type="entry name" value="DNA2/NAM7 HELICASE FAMILY MEMBER"/>
    <property type="match status" value="1"/>
</dbReference>
<organism evidence="9 10">
    <name type="scientific">Niastella vici</name>
    <dbReference type="NCBI Taxonomy" id="1703345"/>
    <lineage>
        <taxon>Bacteria</taxon>
        <taxon>Pseudomonadati</taxon>
        <taxon>Bacteroidota</taxon>
        <taxon>Chitinophagia</taxon>
        <taxon>Chitinophagales</taxon>
        <taxon>Chitinophagaceae</taxon>
        <taxon>Niastella</taxon>
    </lineage>
</organism>
<dbReference type="EMBL" id="LVYD01000048">
    <property type="protein sequence ID" value="OQP62903.1"/>
    <property type="molecule type" value="Genomic_DNA"/>
</dbReference>
<accession>A0A1V9FX41</accession>
<evidence type="ECO:0000256" key="4">
    <source>
        <dbReference type="ARBA" id="ARBA00022806"/>
    </source>
</evidence>
<reference evidence="9 10" key="1">
    <citation type="submission" date="2016-03" db="EMBL/GenBank/DDBJ databases">
        <title>Niastella vici sp. nov., isolated from farmland soil.</title>
        <authorList>
            <person name="Chen L."/>
            <person name="Wang D."/>
            <person name="Yang S."/>
            <person name="Wang G."/>
        </authorList>
    </citation>
    <scope>NUCLEOTIDE SEQUENCE [LARGE SCALE GENOMIC DNA]</scope>
    <source>
        <strain evidence="9 10">DJ57</strain>
    </source>
</reference>
<evidence type="ECO:0000256" key="1">
    <source>
        <dbReference type="ARBA" id="ARBA00007913"/>
    </source>
</evidence>
<evidence type="ECO:0000313" key="10">
    <source>
        <dbReference type="Proteomes" id="UP000192796"/>
    </source>
</evidence>
<keyword evidence="5" id="KW-0067">ATP-binding</keyword>
<keyword evidence="10" id="KW-1185">Reference proteome</keyword>
<dbReference type="Pfam" id="PF13087">
    <property type="entry name" value="AAA_12"/>
    <property type="match status" value="1"/>
</dbReference>
<dbReference type="SUPFAM" id="SSF52540">
    <property type="entry name" value="P-loop containing nucleoside triphosphate hydrolases"/>
    <property type="match status" value="1"/>
</dbReference>
<evidence type="ECO:0000313" key="9">
    <source>
        <dbReference type="EMBL" id="OQP62903.1"/>
    </source>
</evidence>
<evidence type="ECO:0000259" key="8">
    <source>
        <dbReference type="Pfam" id="PF13087"/>
    </source>
</evidence>
<keyword evidence="4" id="KW-0347">Helicase</keyword>
<protein>
    <recommendedName>
        <fullName evidence="11">DNA helicase</fullName>
    </recommendedName>
</protein>